<evidence type="ECO:0000313" key="5">
    <source>
        <dbReference type="EMBL" id="HIU39412.1"/>
    </source>
</evidence>
<dbReference type="SUPFAM" id="SSF56935">
    <property type="entry name" value="Porins"/>
    <property type="match status" value="1"/>
</dbReference>
<keyword evidence="2" id="KW-0472">Membrane</keyword>
<name>A0A9D1INP2_9BACT</name>
<reference evidence="5" key="1">
    <citation type="submission" date="2020-10" db="EMBL/GenBank/DDBJ databases">
        <authorList>
            <person name="Gilroy R."/>
        </authorList>
    </citation>
    <scope>NUCLEOTIDE SEQUENCE</scope>
    <source>
        <strain evidence="5">17073</strain>
    </source>
</reference>
<dbReference type="InterPro" id="IPR036942">
    <property type="entry name" value="Beta-barrel_TonB_sf"/>
</dbReference>
<evidence type="ECO:0000259" key="4">
    <source>
        <dbReference type="Pfam" id="PF14905"/>
    </source>
</evidence>
<keyword evidence="3" id="KW-0998">Cell outer membrane</keyword>
<protein>
    <submittedName>
        <fullName evidence="5">TonB-dependent receptor family protein</fullName>
    </submittedName>
</protein>
<proteinExistence type="predicted"/>
<accession>A0A9D1INP2</accession>
<evidence type="ECO:0000313" key="6">
    <source>
        <dbReference type="Proteomes" id="UP000824076"/>
    </source>
</evidence>
<dbReference type="Pfam" id="PF14905">
    <property type="entry name" value="OMP_b-brl_3"/>
    <property type="match status" value="1"/>
</dbReference>
<gene>
    <name evidence="5" type="ORF">IAD18_07090</name>
</gene>
<organism evidence="5 6">
    <name type="scientific">Candidatus Limisoma intestinavium</name>
    <dbReference type="NCBI Taxonomy" id="2840856"/>
    <lineage>
        <taxon>Bacteria</taxon>
        <taxon>Pseudomonadati</taxon>
        <taxon>Bacteroidota</taxon>
        <taxon>Bacteroidia</taxon>
        <taxon>Bacteroidales</taxon>
        <taxon>Candidatus Limisoma</taxon>
    </lineage>
</organism>
<sequence>GLRGELTDAESRGKIVEQHYFDLFPSGLLSYAFDEASAHTLSLGYARNIGRPSFWSLNPVRDQASDYFYQAGNPNLKPAYTNNFWLTGVVKYRYSLTFWATLYKDAMMQGSLPDVQNPDNVLFSTINADRQEMYGATLSLPFQFVKWWTLNANVSYIYKGDRLLATDPMRWCHCVNLSANTGFTLPRDFYFNVTYFFQNQVSQGEMTIGALHFLSASLKKTFSGGRWTASLSANNLLKAAMDLTIDTSAYRSVTNVEIPASFGVSLTYNFNVGEMFRTKQIEKNVDASRFTKSDPAGK</sequence>
<evidence type="ECO:0000256" key="2">
    <source>
        <dbReference type="ARBA" id="ARBA00023136"/>
    </source>
</evidence>
<comment type="subcellular location">
    <subcellularLocation>
        <location evidence="1">Cell outer membrane</location>
    </subcellularLocation>
</comment>
<reference evidence="5" key="2">
    <citation type="journal article" date="2021" name="PeerJ">
        <title>Extensive microbial diversity within the chicken gut microbiome revealed by metagenomics and culture.</title>
        <authorList>
            <person name="Gilroy R."/>
            <person name="Ravi A."/>
            <person name="Getino M."/>
            <person name="Pursley I."/>
            <person name="Horton D.L."/>
            <person name="Alikhan N.F."/>
            <person name="Baker D."/>
            <person name="Gharbi K."/>
            <person name="Hall N."/>
            <person name="Watson M."/>
            <person name="Adriaenssens E.M."/>
            <person name="Foster-Nyarko E."/>
            <person name="Jarju S."/>
            <person name="Secka A."/>
            <person name="Antonio M."/>
            <person name="Oren A."/>
            <person name="Chaudhuri R.R."/>
            <person name="La Ragione R."/>
            <person name="Hildebrand F."/>
            <person name="Pallen M.J."/>
        </authorList>
    </citation>
    <scope>NUCLEOTIDE SEQUENCE</scope>
    <source>
        <strain evidence="5">17073</strain>
    </source>
</reference>
<evidence type="ECO:0000256" key="3">
    <source>
        <dbReference type="ARBA" id="ARBA00023237"/>
    </source>
</evidence>
<dbReference type="Gene3D" id="2.40.170.20">
    <property type="entry name" value="TonB-dependent receptor, beta-barrel domain"/>
    <property type="match status" value="1"/>
</dbReference>
<dbReference type="GO" id="GO:0009279">
    <property type="term" value="C:cell outer membrane"/>
    <property type="evidence" value="ECO:0007669"/>
    <property type="project" value="UniProtKB-SubCell"/>
</dbReference>
<feature type="domain" description="Outer membrane protein beta-barrel" evidence="4">
    <location>
        <begin position="1"/>
        <end position="268"/>
    </location>
</feature>
<dbReference type="EMBL" id="DVMS01000198">
    <property type="protein sequence ID" value="HIU39412.1"/>
    <property type="molecule type" value="Genomic_DNA"/>
</dbReference>
<keyword evidence="5" id="KW-0675">Receptor</keyword>
<evidence type="ECO:0000256" key="1">
    <source>
        <dbReference type="ARBA" id="ARBA00004442"/>
    </source>
</evidence>
<dbReference type="AlphaFoldDB" id="A0A9D1INP2"/>
<feature type="non-terminal residue" evidence="5">
    <location>
        <position position="1"/>
    </location>
</feature>
<dbReference type="InterPro" id="IPR041700">
    <property type="entry name" value="OMP_b-brl_3"/>
</dbReference>
<dbReference type="Proteomes" id="UP000824076">
    <property type="component" value="Unassembled WGS sequence"/>
</dbReference>
<comment type="caution">
    <text evidence="5">The sequence shown here is derived from an EMBL/GenBank/DDBJ whole genome shotgun (WGS) entry which is preliminary data.</text>
</comment>